<feature type="region of interest" description="Disordered" evidence="1">
    <location>
        <begin position="23"/>
        <end position="102"/>
    </location>
</feature>
<proteinExistence type="predicted"/>
<organism evidence="2 3">
    <name type="scientific">Oryza sativa subsp. indica</name>
    <name type="common">Rice</name>
    <dbReference type="NCBI Taxonomy" id="39946"/>
    <lineage>
        <taxon>Eukaryota</taxon>
        <taxon>Viridiplantae</taxon>
        <taxon>Streptophyta</taxon>
        <taxon>Embryophyta</taxon>
        <taxon>Tracheophyta</taxon>
        <taxon>Spermatophyta</taxon>
        <taxon>Magnoliopsida</taxon>
        <taxon>Liliopsida</taxon>
        <taxon>Poales</taxon>
        <taxon>Poaceae</taxon>
        <taxon>BOP clade</taxon>
        <taxon>Oryzoideae</taxon>
        <taxon>Oryzeae</taxon>
        <taxon>Oryzinae</taxon>
        <taxon>Oryza</taxon>
        <taxon>Oryza sativa</taxon>
    </lineage>
</organism>
<dbReference type="EMBL" id="CM000126">
    <property type="protein sequence ID" value="EEC69868.1"/>
    <property type="molecule type" value="Genomic_DNA"/>
</dbReference>
<dbReference type="Proteomes" id="UP000007015">
    <property type="component" value="Chromosome 1"/>
</dbReference>
<gene>
    <name evidence="2" type="ORF">OsI_00229</name>
</gene>
<feature type="compositionally biased region" description="Low complexity" evidence="1">
    <location>
        <begin position="192"/>
        <end position="203"/>
    </location>
</feature>
<feature type="region of interest" description="Disordered" evidence="1">
    <location>
        <begin position="170"/>
        <end position="239"/>
    </location>
</feature>
<accession>B8AD21</accession>
<feature type="compositionally biased region" description="Low complexity" evidence="1">
    <location>
        <begin position="170"/>
        <end position="179"/>
    </location>
</feature>
<dbReference type="Gramene" id="BGIOSGA002695-TA">
    <property type="protein sequence ID" value="BGIOSGA002695-PA"/>
    <property type="gene ID" value="BGIOSGA002695"/>
</dbReference>
<name>B8AD21_ORYSI</name>
<dbReference type="AlphaFoldDB" id="B8AD21"/>
<keyword evidence="3" id="KW-1185">Reference proteome</keyword>
<dbReference type="HOGENOM" id="CLU_1162741_0_0_1"/>
<reference evidence="2 3" key="1">
    <citation type="journal article" date="2005" name="PLoS Biol.">
        <title>The genomes of Oryza sativa: a history of duplications.</title>
        <authorList>
            <person name="Yu J."/>
            <person name="Wang J."/>
            <person name="Lin W."/>
            <person name="Li S."/>
            <person name="Li H."/>
            <person name="Zhou J."/>
            <person name="Ni P."/>
            <person name="Dong W."/>
            <person name="Hu S."/>
            <person name="Zeng C."/>
            <person name="Zhang J."/>
            <person name="Zhang Y."/>
            <person name="Li R."/>
            <person name="Xu Z."/>
            <person name="Li S."/>
            <person name="Li X."/>
            <person name="Zheng H."/>
            <person name="Cong L."/>
            <person name="Lin L."/>
            <person name="Yin J."/>
            <person name="Geng J."/>
            <person name="Li G."/>
            <person name="Shi J."/>
            <person name="Liu J."/>
            <person name="Lv H."/>
            <person name="Li J."/>
            <person name="Wang J."/>
            <person name="Deng Y."/>
            <person name="Ran L."/>
            <person name="Shi X."/>
            <person name="Wang X."/>
            <person name="Wu Q."/>
            <person name="Li C."/>
            <person name="Ren X."/>
            <person name="Wang J."/>
            <person name="Wang X."/>
            <person name="Li D."/>
            <person name="Liu D."/>
            <person name="Zhang X."/>
            <person name="Ji Z."/>
            <person name="Zhao W."/>
            <person name="Sun Y."/>
            <person name="Zhang Z."/>
            <person name="Bao J."/>
            <person name="Han Y."/>
            <person name="Dong L."/>
            <person name="Ji J."/>
            <person name="Chen P."/>
            <person name="Wu S."/>
            <person name="Liu J."/>
            <person name="Xiao Y."/>
            <person name="Bu D."/>
            <person name="Tan J."/>
            <person name="Yang L."/>
            <person name="Ye C."/>
            <person name="Zhang J."/>
            <person name="Xu J."/>
            <person name="Zhou Y."/>
            <person name="Yu Y."/>
            <person name="Zhang B."/>
            <person name="Zhuang S."/>
            <person name="Wei H."/>
            <person name="Liu B."/>
            <person name="Lei M."/>
            <person name="Yu H."/>
            <person name="Li Y."/>
            <person name="Xu H."/>
            <person name="Wei S."/>
            <person name="He X."/>
            <person name="Fang L."/>
            <person name="Zhang Z."/>
            <person name="Zhang Y."/>
            <person name="Huang X."/>
            <person name="Su Z."/>
            <person name="Tong W."/>
            <person name="Li J."/>
            <person name="Tong Z."/>
            <person name="Li S."/>
            <person name="Ye J."/>
            <person name="Wang L."/>
            <person name="Fang L."/>
            <person name="Lei T."/>
            <person name="Chen C."/>
            <person name="Chen H."/>
            <person name="Xu Z."/>
            <person name="Li H."/>
            <person name="Huang H."/>
            <person name="Zhang F."/>
            <person name="Xu H."/>
            <person name="Li N."/>
            <person name="Zhao C."/>
            <person name="Li S."/>
            <person name="Dong L."/>
            <person name="Huang Y."/>
            <person name="Li L."/>
            <person name="Xi Y."/>
            <person name="Qi Q."/>
            <person name="Li W."/>
            <person name="Zhang B."/>
            <person name="Hu W."/>
            <person name="Zhang Y."/>
            <person name="Tian X."/>
            <person name="Jiao Y."/>
            <person name="Liang X."/>
            <person name="Jin J."/>
            <person name="Gao L."/>
            <person name="Zheng W."/>
            <person name="Hao B."/>
            <person name="Liu S."/>
            <person name="Wang W."/>
            <person name="Yuan L."/>
            <person name="Cao M."/>
            <person name="McDermott J."/>
            <person name="Samudrala R."/>
            <person name="Wang J."/>
            <person name="Wong G.K."/>
            <person name="Yang H."/>
        </authorList>
    </citation>
    <scope>NUCLEOTIDE SEQUENCE [LARGE SCALE GENOMIC DNA]</scope>
    <source>
        <strain evidence="3">cv. 93-11</strain>
    </source>
</reference>
<feature type="compositionally biased region" description="Basic residues" evidence="1">
    <location>
        <begin position="205"/>
        <end position="222"/>
    </location>
</feature>
<evidence type="ECO:0000313" key="3">
    <source>
        <dbReference type="Proteomes" id="UP000007015"/>
    </source>
</evidence>
<sequence>MDGTSEALSTLVENEVEPICVVPPDNSAPIIGSEQPAPNVEGVEKLATEEEPVREPDIFDNEEEYPPQFAEPDGNTGTGQSSQPPVAGVRAPEEQVADEDPQIKVLPFEHTFASTKLQENKMATQGCIADRIGDWVKKNPKKGASDARHKLEEDFQIKLKYSKAWKRQVAEAAGQAKAAPVKKKNPLKKKGVPGAAAEASSSAPVKKKNTPKKKKTPQKRKNLVASTAPPARVVRKLSD</sequence>
<feature type="compositionally biased region" description="Basic and acidic residues" evidence="1">
    <location>
        <begin position="42"/>
        <end position="57"/>
    </location>
</feature>
<protein>
    <submittedName>
        <fullName evidence="2">Uncharacterized protein</fullName>
    </submittedName>
</protein>
<evidence type="ECO:0000313" key="2">
    <source>
        <dbReference type="EMBL" id="EEC69868.1"/>
    </source>
</evidence>
<evidence type="ECO:0000256" key="1">
    <source>
        <dbReference type="SAM" id="MobiDB-lite"/>
    </source>
</evidence>
<feature type="compositionally biased region" description="Basic residues" evidence="1">
    <location>
        <begin position="180"/>
        <end position="191"/>
    </location>
</feature>